<keyword evidence="5" id="KW-1185">Reference proteome</keyword>
<evidence type="ECO:0000313" key="4">
    <source>
        <dbReference type="EMBL" id="GBG05700.1"/>
    </source>
</evidence>
<organism evidence="4 5">
    <name type="scientific">Paenibacillus agaridevorans</name>
    <dbReference type="NCBI Taxonomy" id="171404"/>
    <lineage>
        <taxon>Bacteria</taxon>
        <taxon>Bacillati</taxon>
        <taxon>Bacillota</taxon>
        <taxon>Bacilli</taxon>
        <taxon>Bacillales</taxon>
        <taxon>Paenibacillaceae</taxon>
        <taxon>Paenibacillus</taxon>
    </lineage>
</organism>
<dbReference type="AlphaFoldDB" id="A0A2R5EGL1"/>
<dbReference type="RefSeq" id="WP_108991159.1">
    <property type="nucleotide sequence ID" value="NZ_BDQX01000016.1"/>
</dbReference>
<feature type="region of interest" description="Disordered" evidence="3">
    <location>
        <begin position="203"/>
        <end position="222"/>
    </location>
</feature>
<evidence type="ECO:0000256" key="3">
    <source>
        <dbReference type="SAM" id="MobiDB-lite"/>
    </source>
</evidence>
<dbReference type="EMBL" id="BDQX01000016">
    <property type="protein sequence ID" value="GBG05700.1"/>
    <property type="molecule type" value="Genomic_DNA"/>
</dbReference>
<evidence type="ECO:0000256" key="1">
    <source>
        <dbReference type="ARBA" id="ARBA00043985"/>
    </source>
</evidence>
<reference evidence="4 5" key="1">
    <citation type="submission" date="2017-08" db="EMBL/GenBank/DDBJ databases">
        <title>Substantial Increase in Enzyme Production by Combined Drug-Resistance Mutations in Paenibacillus agaridevorans.</title>
        <authorList>
            <person name="Tanaka Y."/>
            <person name="Funane K."/>
            <person name="Hosaka T."/>
            <person name="Shiwa Y."/>
            <person name="Fujita N."/>
            <person name="Miyazaki T."/>
            <person name="Yoshikawa H."/>
            <person name="Murakami K."/>
            <person name="Kasahara K."/>
            <person name="Inaoka T."/>
            <person name="Hiraga Y."/>
            <person name="Ochi K."/>
        </authorList>
    </citation>
    <scope>NUCLEOTIDE SEQUENCE [LARGE SCALE GENOMIC DNA]</scope>
    <source>
        <strain evidence="4 5">T-3040</strain>
    </source>
</reference>
<comment type="caution">
    <text evidence="4">The sequence shown here is derived from an EMBL/GenBank/DDBJ whole genome shotgun (WGS) entry which is preliminary data.</text>
</comment>
<accession>A0A2R5EGL1</accession>
<sequence length="222" mass="24344">MSILSRFRDLMTSNVNALLKRSDNVEKSLDEYMRSVNGELGKVKAETASILAAESRAKRALDECKAEIAKLQRYAEKSVQSGNEAQAMKFLEQKAAEAGKEAELQAAYHTAAGNAANMKALQEKLTADINLLEARRTAIKGKLAAAEAQQKINAADTAGIAGASMLDELEERAERAYDEAMALAELRRDAAYDIDAEFAQYEKAKETKPEEELAELKEKLGR</sequence>
<dbReference type="PANTHER" id="PTHR31088:SF6">
    <property type="entry name" value="PHAGE SHOCK PROTEIN A"/>
    <property type="match status" value="1"/>
</dbReference>
<feature type="coiled-coil region" evidence="2">
    <location>
        <begin position="115"/>
        <end position="186"/>
    </location>
</feature>
<evidence type="ECO:0000256" key="2">
    <source>
        <dbReference type="SAM" id="Coils"/>
    </source>
</evidence>
<dbReference type="Proteomes" id="UP000245202">
    <property type="component" value="Unassembled WGS sequence"/>
</dbReference>
<dbReference type="Pfam" id="PF04012">
    <property type="entry name" value="PspA_IM30"/>
    <property type="match status" value="1"/>
</dbReference>
<keyword evidence="2" id="KW-0175">Coiled coil</keyword>
<dbReference type="PANTHER" id="PTHR31088">
    <property type="entry name" value="MEMBRANE-ASSOCIATED PROTEIN VIPP1, CHLOROPLASTIC"/>
    <property type="match status" value="1"/>
</dbReference>
<gene>
    <name evidence="4" type="ORF">PAT3040_00184</name>
</gene>
<protein>
    <submittedName>
        <fullName evidence="4">Phage shock protein A</fullName>
    </submittedName>
</protein>
<proteinExistence type="inferred from homology"/>
<comment type="similarity">
    <text evidence="1">Belongs to the PspA/Vipp/IM30 family.</text>
</comment>
<dbReference type="InterPro" id="IPR007157">
    <property type="entry name" value="PspA_VIPP1"/>
</dbReference>
<name>A0A2R5EGL1_9BACL</name>
<evidence type="ECO:0000313" key="5">
    <source>
        <dbReference type="Proteomes" id="UP000245202"/>
    </source>
</evidence>